<dbReference type="SUPFAM" id="SSF90257">
    <property type="entry name" value="Myosin rod fragments"/>
    <property type="match status" value="1"/>
</dbReference>
<organism evidence="4 5">
    <name type="scientific">Asbolus verrucosus</name>
    <name type="common">Desert ironclad beetle</name>
    <dbReference type="NCBI Taxonomy" id="1661398"/>
    <lineage>
        <taxon>Eukaryota</taxon>
        <taxon>Metazoa</taxon>
        <taxon>Ecdysozoa</taxon>
        <taxon>Arthropoda</taxon>
        <taxon>Hexapoda</taxon>
        <taxon>Insecta</taxon>
        <taxon>Pterygota</taxon>
        <taxon>Neoptera</taxon>
        <taxon>Endopterygota</taxon>
        <taxon>Coleoptera</taxon>
        <taxon>Polyphaga</taxon>
        <taxon>Cucujiformia</taxon>
        <taxon>Tenebrionidae</taxon>
        <taxon>Pimeliinae</taxon>
        <taxon>Asbolus</taxon>
    </lineage>
</organism>
<comment type="caution">
    <text evidence="4">The sequence shown here is derived from an EMBL/GenBank/DDBJ whole genome shotgun (WGS) entry which is preliminary data.</text>
</comment>
<dbReference type="OrthoDB" id="6288648at2759"/>
<protein>
    <submittedName>
        <fullName evidence="4">Golgi integral membrane protein 4</fullName>
    </submittedName>
</protein>
<evidence type="ECO:0000313" key="4">
    <source>
        <dbReference type="EMBL" id="RZC34952.1"/>
    </source>
</evidence>
<feature type="region of interest" description="Disordered" evidence="2">
    <location>
        <begin position="225"/>
        <end position="247"/>
    </location>
</feature>
<reference evidence="4 5" key="1">
    <citation type="submission" date="2017-03" db="EMBL/GenBank/DDBJ databases">
        <title>Genome of the blue death feigning beetle - Asbolus verrucosus.</title>
        <authorList>
            <person name="Rider S.D."/>
        </authorList>
    </citation>
    <scope>NUCLEOTIDE SEQUENCE [LARGE SCALE GENOMIC DNA]</scope>
    <source>
        <strain evidence="4">Butters</strain>
        <tissue evidence="4">Head and leg muscle</tissue>
    </source>
</reference>
<feature type="region of interest" description="Disordered" evidence="2">
    <location>
        <begin position="418"/>
        <end position="474"/>
    </location>
</feature>
<dbReference type="EMBL" id="QDEB01075358">
    <property type="protein sequence ID" value="RZC34952.1"/>
    <property type="molecule type" value="Genomic_DNA"/>
</dbReference>
<dbReference type="PANTHER" id="PTHR22909">
    <property type="entry name" value="GOLGI INTEGRAL MEMBRANE PROTEIN 4"/>
    <property type="match status" value="1"/>
</dbReference>
<dbReference type="InterPro" id="IPR042336">
    <property type="entry name" value="GOLIM4"/>
</dbReference>
<dbReference type="GO" id="GO:0000139">
    <property type="term" value="C:Golgi membrane"/>
    <property type="evidence" value="ECO:0007669"/>
    <property type="project" value="InterPro"/>
</dbReference>
<sequence>MTTSRIVRGTKARIFLYICAILIITGIIACYNNTLSQLEDARKSSEICHQQEENLSTQLQVISDYKQRLEKSLKTEKAEHQQAKNDLENKLNEEKSKNEKAANDANLRFSSLQQHFNLLQTQHDDFKEECSKTQSKQMNEINDLQAKLKEVQEELKKVESSKENLKSQYLQLQVDKESLQKQLNTNVYNNDDSKSKINHLTKVNHELQRELDEVKAKCTTFESIQPPNVVQDSSSPRNSQNLNHQDQVDANEIKAEDKAKHEVLIDPQQQVIQSPPNQNFIKIPTKSTTSSSLKVSQGSLNGARPLLMPTVTPKSANSVPPSPYVKKLPEGVVPPPEKRDVDKKAEDEKNELPEETINNRYRNKISDNAFKEEAKKVDEVDKENVAHEVFDQPHIGAYDNVGFGDVIDPIKNAEKQNYDKQHIDNLGIGDKEGNKVDENYYKDNQNDMLGEENDPEDDDPEEYGEPLGRVKDPV</sequence>
<accession>A0A482VPX2</accession>
<feature type="non-terminal residue" evidence="4">
    <location>
        <position position="474"/>
    </location>
</feature>
<evidence type="ECO:0000256" key="1">
    <source>
        <dbReference type="SAM" id="Coils"/>
    </source>
</evidence>
<feature type="compositionally biased region" description="Basic and acidic residues" evidence="2">
    <location>
        <begin position="336"/>
        <end position="352"/>
    </location>
</feature>
<dbReference type="Proteomes" id="UP000292052">
    <property type="component" value="Unassembled WGS sequence"/>
</dbReference>
<dbReference type="AlphaFoldDB" id="A0A482VPX2"/>
<dbReference type="PROSITE" id="PS51257">
    <property type="entry name" value="PROKAR_LIPOPROTEIN"/>
    <property type="match status" value="1"/>
</dbReference>
<evidence type="ECO:0000313" key="5">
    <source>
        <dbReference type="Proteomes" id="UP000292052"/>
    </source>
</evidence>
<name>A0A482VPX2_ASBVE</name>
<feature type="region of interest" description="Disordered" evidence="2">
    <location>
        <begin position="285"/>
        <end position="369"/>
    </location>
</feature>
<proteinExistence type="predicted"/>
<evidence type="ECO:0000256" key="2">
    <source>
        <dbReference type="SAM" id="MobiDB-lite"/>
    </source>
</evidence>
<keyword evidence="5" id="KW-1185">Reference proteome</keyword>
<feature type="coiled-coil region" evidence="1">
    <location>
        <begin position="134"/>
        <end position="224"/>
    </location>
</feature>
<keyword evidence="3" id="KW-1133">Transmembrane helix</keyword>
<keyword evidence="3" id="KW-0472">Membrane</keyword>
<evidence type="ECO:0000256" key="3">
    <source>
        <dbReference type="SAM" id="Phobius"/>
    </source>
</evidence>
<dbReference type="PANTHER" id="PTHR22909:SF24">
    <property type="entry name" value="GOLGI INTEGRAL MEMBRANE PROTEIN 4-RELATED"/>
    <property type="match status" value="1"/>
</dbReference>
<dbReference type="Gene3D" id="1.20.5.340">
    <property type="match status" value="1"/>
</dbReference>
<feature type="transmembrane region" description="Helical" evidence="3">
    <location>
        <begin position="12"/>
        <end position="29"/>
    </location>
</feature>
<feature type="compositionally biased region" description="Acidic residues" evidence="2">
    <location>
        <begin position="449"/>
        <end position="464"/>
    </location>
</feature>
<feature type="compositionally biased region" description="Polar residues" evidence="2">
    <location>
        <begin position="225"/>
        <end position="245"/>
    </location>
</feature>
<keyword evidence="3" id="KW-0812">Transmembrane</keyword>
<feature type="compositionally biased region" description="Low complexity" evidence="2">
    <location>
        <begin position="285"/>
        <end position="299"/>
    </location>
</feature>
<dbReference type="STRING" id="1661398.A0A482VPX2"/>
<feature type="compositionally biased region" description="Basic and acidic residues" evidence="2">
    <location>
        <begin position="418"/>
        <end position="445"/>
    </location>
</feature>
<feature type="region of interest" description="Disordered" evidence="2">
    <location>
        <begin position="73"/>
        <end position="100"/>
    </location>
</feature>
<gene>
    <name evidence="4" type="ORF">BDFB_001804</name>
</gene>
<keyword evidence="1" id="KW-0175">Coiled coil</keyword>